<evidence type="ECO:0000256" key="1">
    <source>
        <dbReference type="SAM" id="MobiDB-lite"/>
    </source>
</evidence>
<dbReference type="EMBL" id="LR901183">
    <property type="protein sequence ID" value="CAD7247997.1"/>
    <property type="molecule type" value="Genomic_DNA"/>
</dbReference>
<evidence type="ECO:0000313" key="2">
    <source>
        <dbReference type="EMBL" id="CAD7247997.1"/>
    </source>
</evidence>
<organism evidence="2">
    <name type="scientific">Darwinula stevensoni</name>
    <dbReference type="NCBI Taxonomy" id="69355"/>
    <lineage>
        <taxon>Eukaryota</taxon>
        <taxon>Metazoa</taxon>
        <taxon>Ecdysozoa</taxon>
        <taxon>Arthropoda</taxon>
        <taxon>Crustacea</taxon>
        <taxon>Oligostraca</taxon>
        <taxon>Ostracoda</taxon>
        <taxon>Podocopa</taxon>
        <taxon>Podocopida</taxon>
        <taxon>Darwinulocopina</taxon>
        <taxon>Darwinuloidea</taxon>
        <taxon>Darwinulidae</taxon>
        <taxon>Darwinula</taxon>
    </lineage>
</organism>
<name>A0A7R8XCY2_9CRUS</name>
<gene>
    <name evidence="2" type="ORF">DSTB1V02_LOCUS7820</name>
</gene>
<accession>A0A7R8XCY2</accession>
<dbReference type="Proteomes" id="UP000677054">
    <property type="component" value="Unassembled WGS sequence"/>
</dbReference>
<protein>
    <recommendedName>
        <fullName evidence="4">Crustacean cardioactive peptide</fullName>
    </recommendedName>
</protein>
<dbReference type="EMBL" id="CAJPEV010001666">
    <property type="protein sequence ID" value="CAG0893776.1"/>
    <property type="molecule type" value="Genomic_DNA"/>
</dbReference>
<feature type="region of interest" description="Disordered" evidence="1">
    <location>
        <begin position="103"/>
        <end position="123"/>
    </location>
</feature>
<keyword evidence="3" id="KW-1185">Reference proteome</keyword>
<evidence type="ECO:0008006" key="4">
    <source>
        <dbReference type="Google" id="ProtNLM"/>
    </source>
</evidence>
<reference evidence="2" key="1">
    <citation type="submission" date="2020-11" db="EMBL/GenBank/DDBJ databases">
        <authorList>
            <person name="Tran Van P."/>
        </authorList>
    </citation>
    <scope>NUCLEOTIDE SEQUENCE</scope>
</reference>
<proteinExistence type="predicted"/>
<dbReference type="AlphaFoldDB" id="A0A7R8XCY2"/>
<sequence>MPTARGQIAARVFNVPSSSSIPSPLLPQMPGMRVSGKPQLVQLECKVLVFAVIVAFASARSFHLQDVPRQRGEAAPAESGGPSLDPRVKKPFCNGFAGCGGMGKKRSGGRVEGGEEGEERAAGNRVANCGSENLVTEEDFKKYFQQMLVEARMWERMQEKMKNGAFNFDDVPHLGYNLERKKRSNASGQVSFAP</sequence>
<evidence type="ECO:0000313" key="3">
    <source>
        <dbReference type="Proteomes" id="UP000677054"/>
    </source>
</evidence>